<gene>
    <name evidence="6" type="ORF">RAK27_17925</name>
</gene>
<evidence type="ECO:0000256" key="4">
    <source>
        <dbReference type="ARBA" id="ARBA00023163"/>
    </source>
</evidence>
<keyword evidence="4" id="KW-0804">Transcription</keyword>
<proteinExistence type="inferred from homology"/>
<dbReference type="RefSeq" id="WP_010052900.1">
    <property type="nucleotide sequence ID" value="NZ_CAJGUS010000045.1"/>
</dbReference>
<dbReference type="InterPro" id="IPR036388">
    <property type="entry name" value="WH-like_DNA-bd_sf"/>
</dbReference>
<accession>A0AAW9JY99</accession>
<dbReference type="Proteomes" id="UP001290462">
    <property type="component" value="Unassembled WGS sequence"/>
</dbReference>
<comment type="similarity">
    <text evidence="1">Belongs to the LysR transcriptional regulatory family.</text>
</comment>
<dbReference type="CDD" id="cd05466">
    <property type="entry name" value="PBP2_LTTR_substrate"/>
    <property type="match status" value="1"/>
</dbReference>
<dbReference type="Gene3D" id="1.10.10.10">
    <property type="entry name" value="Winged helix-like DNA-binding domain superfamily/Winged helix DNA-binding domain"/>
    <property type="match status" value="1"/>
</dbReference>
<dbReference type="EMBL" id="JAVBVO010000005">
    <property type="protein sequence ID" value="MDZ5760523.1"/>
    <property type="molecule type" value="Genomic_DNA"/>
</dbReference>
<dbReference type="InterPro" id="IPR000847">
    <property type="entry name" value="LysR_HTH_N"/>
</dbReference>
<dbReference type="GO" id="GO:0003700">
    <property type="term" value="F:DNA-binding transcription factor activity"/>
    <property type="evidence" value="ECO:0007669"/>
    <property type="project" value="InterPro"/>
</dbReference>
<dbReference type="Pfam" id="PF03466">
    <property type="entry name" value="LysR_substrate"/>
    <property type="match status" value="1"/>
</dbReference>
<protein>
    <submittedName>
        <fullName evidence="6">LysR family transcriptional regulator</fullName>
    </submittedName>
</protein>
<dbReference type="InterPro" id="IPR050950">
    <property type="entry name" value="HTH-type_LysR_regulators"/>
</dbReference>
<dbReference type="PANTHER" id="PTHR30419">
    <property type="entry name" value="HTH-TYPE TRANSCRIPTIONAL REGULATOR YBHD"/>
    <property type="match status" value="1"/>
</dbReference>
<evidence type="ECO:0000313" key="6">
    <source>
        <dbReference type="EMBL" id="MDZ5760523.1"/>
    </source>
</evidence>
<organism evidence="6 7">
    <name type="scientific">Carnobacterium maltaromaticum</name>
    <name type="common">Carnobacterium piscicola</name>
    <dbReference type="NCBI Taxonomy" id="2751"/>
    <lineage>
        <taxon>Bacteria</taxon>
        <taxon>Bacillati</taxon>
        <taxon>Bacillota</taxon>
        <taxon>Bacilli</taxon>
        <taxon>Lactobacillales</taxon>
        <taxon>Carnobacteriaceae</taxon>
        <taxon>Carnobacterium</taxon>
    </lineage>
</organism>
<keyword evidence="3" id="KW-0238">DNA-binding</keyword>
<evidence type="ECO:0000256" key="1">
    <source>
        <dbReference type="ARBA" id="ARBA00009437"/>
    </source>
</evidence>
<dbReference type="Gene3D" id="3.40.190.10">
    <property type="entry name" value="Periplasmic binding protein-like II"/>
    <property type="match status" value="2"/>
</dbReference>
<dbReference type="SUPFAM" id="SSF53850">
    <property type="entry name" value="Periplasmic binding protein-like II"/>
    <property type="match status" value="1"/>
</dbReference>
<evidence type="ECO:0000313" key="7">
    <source>
        <dbReference type="Proteomes" id="UP001290462"/>
    </source>
</evidence>
<dbReference type="PANTHER" id="PTHR30419:SF8">
    <property type="entry name" value="NITROGEN ASSIMILATION TRANSCRIPTIONAL ACTIVATOR-RELATED"/>
    <property type="match status" value="1"/>
</dbReference>
<sequence length="315" mass="36363">MKTKSDNIFSSKTLNYFLQLADTMNYTQAAQLLGITQPALTQQIKKLERIAGAPLFYSVGKKLHLSDAGKTMLRTTHEVYDILNAATDEIQQTTSATIGKIRIGLLSSIEDKVFTDFIINYFNKFPDVEIALMMLPRNEIWEKLENNKIDLAIMYLPDESIKNWKPYKSKKIMDEEILFLHHDENLDKKKKIKMKDTTGKRWVTYPDSYYINEVLKESFKNQMADLPVVAGNYTTPAQLYKFSNATECYTALPNSFIKAHEKEAELKAIPFEPAIKFTMSFVFRSDKDQIPRIANFLQSFDAYMSESDYISRLKS</sequence>
<evidence type="ECO:0000256" key="3">
    <source>
        <dbReference type="ARBA" id="ARBA00023125"/>
    </source>
</evidence>
<evidence type="ECO:0000259" key="5">
    <source>
        <dbReference type="PROSITE" id="PS50931"/>
    </source>
</evidence>
<dbReference type="GO" id="GO:0003677">
    <property type="term" value="F:DNA binding"/>
    <property type="evidence" value="ECO:0007669"/>
    <property type="project" value="UniProtKB-KW"/>
</dbReference>
<dbReference type="Pfam" id="PF00126">
    <property type="entry name" value="HTH_1"/>
    <property type="match status" value="1"/>
</dbReference>
<dbReference type="InterPro" id="IPR036390">
    <property type="entry name" value="WH_DNA-bd_sf"/>
</dbReference>
<dbReference type="InterPro" id="IPR005119">
    <property type="entry name" value="LysR_subst-bd"/>
</dbReference>
<comment type="caution">
    <text evidence="6">The sequence shown here is derived from an EMBL/GenBank/DDBJ whole genome shotgun (WGS) entry which is preliminary data.</text>
</comment>
<dbReference type="SUPFAM" id="SSF46785">
    <property type="entry name" value="Winged helix' DNA-binding domain"/>
    <property type="match status" value="1"/>
</dbReference>
<name>A0AAW9JY99_CARML</name>
<evidence type="ECO:0000256" key="2">
    <source>
        <dbReference type="ARBA" id="ARBA00023015"/>
    </source>
</evidence>
<dbReference type="GO" id="GO:0005829">
    <property type="term" value="C:cytosol"/>
    <property type="evidence" value="ECO:0007669"/>
    <property type="project" value="TreeGrafter"/>
</dbReference>
<dbReference type="AlphaFoldDB" id="A0AAW9JY99"/>
<feature type="domain" description="HTH lysR-type" evidence="5">
    <location>
        <begin position="9"/>
        <end position="66"/>
    </location>
</feature>
<keyword evidence="2" id="KW-0805">Transcription regulation</keyword>
<dbReference type="PROSITE" id="PS50931">
    <property type="entry name" value="HTH_LYSR"/>
    <property type="match status" value="1"/>
</dbReference>
<dbReference type="PRINTS" id="PR00039">
    <property type="entry name" value="HTHLYSR"/>
</dbReference>
<reference evidence="6" key="1">
    <citation type="submission" date="2023-08" db="EMBL/GenBank/DDBJ databases">
        <title>Genomic characterization of piscicolin 126 produced by Carnobacterium maltaromaticum CM22 strain isolated from salmon (Salmo salar).</title>
        <authorList>
            <person name="Gonzalez-Gragera E."/>
            <person name="Garcia-Lopez J.D."/>
            <person name="Teso-Perez C."/>
            <person name="Gimenez-Hernandez I."/>
            <person name="Peralta-Sanchez J.M."/>
            <person name="Valdivia E."/>
            <person name="Montalban-Lopez M."/>
            <person name="Martin-Platero A.M."/>
            <person name="Banos A."/>
            <person name="Martinez-Bueno M."/>
        </authorList>
    </citation>
    <scope>NUCLEOTIDE SEQUENCE</scope>
    <source>
        <strain evidence="6">CM22</strain>
    </source>
</reference>